<name>A0A6G1L3Z3_9PEZI</name>
<evidence type="ECO:0000313" key="4">
    <source>
        <dbReference type="Proteomes" id="UP000799436"/>
    </source>
</evidence>
<dbReference type="CDD" id="cd09083">
    <property type="entry name" value="EEP-1"/>
    <property type="match status" value="1"/>
</dbReference>
<accession>A0A6G1L3Z3</accession>
<feature type="region of interest" description="Disordered" evidence="1">
    <location>
        <begin position="52"/>
        <end position="77"/>
    </location>
</feature>
<dbReference type="Proteomes" id="UP000799436">
    <property type="component" value="Unassembled WGS sequence"/>
</dbReference>
<dbReference type="Pfam" id="PF03372">
    <property type="entry name" value="Exo_endo_phos"/>
    <property type="match status" value="1"/>
</dbReference>
<evidence type="ECO:0000259" key="2">
    <source>
        <dbReference type="Pfam" id="PF03372"/>
    </source>
</evidence>
<keyword evidence="4" id="KW-1185">Reference proteome</keyword>
<feature type="compositionally biased region" description="Basic and acidic residues" evidence="1">
    <location>
        <begin position="64"/>
        <end position="76"/>
    </location>
</feature>
<dbReference type="InterPro" id="IPR050410">
    <property type="entry name" value="CCR4/nocturin_mRNA_transcr"/>
</dbReference>
<dbReference type="EMBL" id="ML995860">
    <property type="protein sequence ID" value="KAF2767148.1"/>
    <property type="molecule type" value="Genomic_DNA"/>
</dbReference>
<dbReference type="InterPro" id="IPR036691">
    <property type="entry name" value="Endo/exonu/phosph_ase_sf"/>
</dbReference>
<dbReference type="SUPFAM" id="SSF56219">
    <property type="entry name" value="DNase I-like"/>
    <property type="match status" value="1"/>
</dbReference>
<dbReference type="GO" id="GO:0000175">
    <property type="term" value="F:3'-5'-RNA exonuclease activity"/>
    <property type="evidence" value="ECO:0007669"/>
    <property type="project" value="TreeGrafter"/>
</dbReference>
<sequence length="357" mass="39684">MAEFRIVTHNIRLASPGNIQSNEKPWKQRLPLIINELKYHTRFLDGRNLVHASKPANGSSNKDVTNHGRAEGHAESRQSPAASIICLQECEHVQVVDLLTSMNDREPDAKPITSLTKVASGPYWAYVGVGREDGATQGEHSPILYPVLIFDLVHWDNTWLSETPDRPSKDWNANCIRILTSAVLENKFTKQRIAVFNTHLDNESKQARAKSIDIILSKIESLTTTYAVHELHRLPFVFTGDFNAHQHDPAYQNLTSSLVAGGVVDSFEAVSPTQRYGAEQTFTGFQPWLGTKEDQGEKGRIDYVFFGPRGQAEGSGEGSTEAVWKIEGYAALSNETESRLYCSDHRAVVADAVLNAQ</sequence>
<dbReference type="OrthoDB" id="276515at2759"/>
<dbReference type="AlphaFoldDB" id="A0A6G1L3Z3"/>
<evidence type="ECO:0000313" key="3">
    <source>
        <dbReference type="EMBL" id="KAF2767148.1"/>
    </source>
</evidence>
<evidence type="ECO:0000256" key="1">
    <source>
        <dbReference type="SAM" id="MobiDB-lite"/>
    </source>
</evidence>
<reference evidence="3" key="1">
    <citation type="journal article" date="2020" name="Stud. Mycol.">
        <title>101 Dothideomycetes genomes: a test case for predicting lifestyles and emergence of pathogens.</title>
        <authorList>
            <person name="Haridas S."/>
            <person name="Albert R."/>
            <person name="Binder M."/>
            <person name="Bloem J."/>
            <person name="Labutti K."/>
            <person name="Salamov A."/>
            <person name="Andreopoulos B."/>
            <person name="Baker S."/>
            <person name="Barry K."/>
            <person name="Bills G."/>
            <person name="Bluhm B."/>
            <person name="Cannon C."/>
            <person name="Castanera R."/>
            <person name="Culley D."/>
            <person name="Daum C."/>
            <person name="Ezra D."/>
            <person name="Gonzalez J."/>
            <person name="Henrissat B."/>
            <person name="Kuo A."/>
            <person name="Liang C."/>
            <person name="Lipzen A."/>
            <person name="Lutzoni F."/>
            <person name="Magnuson J."/>
            <person name="Mondo S."/>
            <person name="Nolan M."/>
            <person name="Ohm R."/>
            <person name="Pangilinan J."/>
            <person name="Park H.-J."/>
            <person name="Ramirez L."/>
            <person name="Alfaro M."/>
            <person name="Sun H."/>
            <person name="Tritt A."/>
            <person name="Yoshinaga Y."/>
            <person name="Zwiers L.-H."/>
            <person name="Turgeon B."/>
            <person name="Goodwin S."/>
            <person name="Spatafora J."/>
            <person name="Crous P."/>
            <person name="Grigoriev I."/>
        </authorList>
    </citation>
    <scope>NUCLEOTIDE SEQUENCE</scope>
    <source>
        <strain evidence="3">CBS 116005</strain>
    </source>
</reference>
<proteinExistence type="predicted"/>
<organism evidence="3 4">
    <name type="scientific">Teratosphaeria nubilosa</name>
    <dbReference type="NCBI Taxonomy" id="161662"/>
    <lineage>
        <taxon>Eukaryota</taxon>
        <taxon>Fungi</taxon>
        <taxon>Dikarya</taxon>
        <taxon>Ascomycota</taxon>
        <taxon>Pezizomycotina</taxon>
        <taxon>Dothideomycetes</taxon>
        <taxon>Dothideomycetidae</taxon>
        <taxon>Mycosphaerellales</taxon>
        <taxon>Teratosphaeriaceae</taxon>
        <taxon>Teratosphaeria</taxon>
    </lineage>
</organism>
<gene>
    <name evidence="3" type="ORF">EJ03DRAFT_329434</name>
</gene>
<feature type="domain" description="Endonuclease/exonuclease/phosphatase" evidence="2">
    <location>
        <begin position="170"/>
        <end position="345"/>
    </location>
</feature>
<dbReference type="PANTHER" id="PTHR12121:SF36">
    <property type="entry name" value="ENDONUCLEASE_EXONUCLEASE_PHOSPHATASE DOMAIN-CONTAINING PROTEIN"/>
    <property type="match status" value="1"/>
</dbReference>
<protein>
    <recommendedName>
        <fullName evidence="2">Endonuclease/exonuclease/phosphatase domain-containing protein</fullName>
    </recommendedName>
</protein>
<dbReference type="PANTHER" id="PTHR12121">
    <property type="entry name" value="CARBON CATABOLITE REPRESSOR PROTEIN 4"/>
    <property type="match status" value="1"/>
</dbReference>
<dbReference type="Gene3D" id="3.60.10.10">
    <property type="entry name" value="Endonuclease/exonuclease/phosphatase"/>
    <property type="match status" value="1"/>
</dbReference>
<dbReference type="InterPro" id="IPR005135">
    <property type="entry name" value="Endo/exonuclease/phosphatase"/>
</dbReference>